<feature type="domain" description="Ketoreductase (KR)" evidence="3">
    <location>
        <begin position="12"/>
        <end position="71"/>
    </location>
</feature>
<name>A0ABC9YZM1_9NOCA</name>
<gene>
    <name evidence="4" type="ORF">NSK11_contig00093-0006</name>
</gene>
<dbReference type="EMBL" id="BBYQ01000093">
    <property type="protein sequence ID" value="GAP30740.1"/>
    <property type="molecule type" value="Genomic_DNA"/>
</dbReference>
<proteinExistence type="inferred from homology"/>
<evidence type="ECO:0000259" key="3">
    <source>
        <dbReference type="Pfam" id="PF08659"/>
    </source>
</evidence>
<dbReference type="Proteomes" id="UP000037179">
    <property type="component" value="Unassembled WGS sequence"/>
</dbReference>
<protein>
    <recommendedName>
        <fullName evidence="3">Ketoreductase (KR) domain-containing protein</fullName>
    </recommendedName>
</protein>
<dbReference type="PANTHER" id="PTHR45024">
    <property type="entry name" value="DEHYDROGENASES, SHORT CHAIN"/>
    <property type="match status" value="1"/>
</dbReference>
<dbReference type="InterPro" id="IPR013968">
    <property type="entry name" value="PKS_KR"/>
</dbReference>
<evidence type="ECO:0000313" key="5">
    <source>
        <dbReference type="Proteomes" id="UP000037179"/>
    </source>
</evidence>
<evidence type="ECO:0000256" key="1">
    <source>
        <dbReference type="ARBA" id="ARBA00006484"/>
    </source>
</evidence>
<comment type="caution">
    <text evidence="4">The sequence shown here is derived from an EMBL/GenBank/DDBJ whole genome shotgun (WGS) entry which is preliminary data.</text>
</comment>
<keyword evidence="5" id="KW-1185">Reference proteome</keyword>
<keyword evidence="2" id="KW-0560">Oxidoreductase</keyword>
<dbReference type="SUPFAM" id="SSF51735">
    <property type="entry name" value="NAD(P)-binding Rossmann-fold domains"/>
    <property type="match status" value="1"/>
</dbReference>
<dbReference type="GO" id="GO:0016491">
    <property type="term" value="F:oxidoreductase activity"/>
    <property type="evidence" value="ECO:0007669"/>
    <property type="project" value="UniProtKB-KW"/>
</dbReference>
<dbReference type="AlphaFoldDB" id="A0ABC9YZM1"/>
<dbReference type="InterPro" id="IPR051687">
    <property type="entry name" value="Peroxisomal_Beta-Oxidation"/>
</dbReference>
<evidence type="ECO:0000313" key="4">
    <source>
        <dbReference type="EMBL" id="GAP30740.1"/>
    </source>
</evidence>
<dbReference type="InterPro" id="IPR036291">
    <property type="entry name" value="NAD(P)-bd_dom_sf"/>
</dbReference>
<dbReference type="Pfam" id="PF08659">
    <property type="entry name" value="KR"/>
    <property type="match status" value="1"/>
</dbReference>
<comment type="similarity">
    <text evidence="1">Belongs to the short-chain dehydrogenases/reductases (SDR) family.</text>
</comment>
<evidence type="ECO:0000256" key="2">
    <source>
        <dbReference type="ARBA" id="ARBA00023002"/>
    </source>
</evidence>
<reference evidence="5" key="1">
    <citation type="submission" date="2015-07" db="EMBL/GenBank/DDBJ databases">
        <title>Nocardia seriolae U-1 whole genome shotgun sequence.</title>
        <authorList>
            <person name="Imajoh M."/>
            <person name="Fukumoto Y."/>
            <person name="Sukeda M."/>
            <person name="Yamane J."/>
            <person name="Yamasaki K."/>
            <person name="Shimizu M."/>
            <person name="Ohnishi K."/>
            <person name="Oshima S."/>
        </authorList>
    </citation>
    <scope>NUCLEOTIDE SEQUENCE [LARGE SCALE GENOMIC DNA]</scope>
    <source>
        <strain evidence="5">U-1</strain>
    </source>
</reference>
<dbReference type="Gene3D" id="3.40.50.720">
    <property type="entry name" value="NAD(P)-binding Rossmann-like Domain"/>
    <property type="match status" value="1"/>
</dbReference>
<sequence length="104" mass="11207">MPGVTDRVIVVTEAGAAGLIRTAVDAFGTVHGVIHNAGILRDGSFAKMTADTWEAVQRVHLWGGYYVDRAAGGHPHDRGHRAQGDARQAAARVCGRCRRLPHER</sequence>
<accession>A0ABC9YZM1</accession>
<organism evidence="4 5">
    <name type="scientific">Nocardia seriolae</name>
    <dbReference type="NCBI Taxonomy" id="37332"/>
    <lineage>
        <taxon>Bacteria</taxon>
        <taxon>Bacillati</taxon>
        <taxon>Actinomycetota</taxon>
        <taxon>Actinomycetes</taxon>
        <taxon>Mycobacteriales</taxon>
        <taxon>Nocardiaceae</taxon>
        <taxon>Nocardia</taxon>
    </lineage>
</organism>
<reference evidence="4 5" key="2">
    <citation type="journal article" date="2016" name="Genome Announc.">
        <title>Draft Genome Sequence of Erythromycin- and Oxytetracycline-Sensitive Nocardia seriolae Strain U-1 (NBRC 110359).</title>
        <authorList>
            <person name="Imajoh M."/>
            <person name="Sukeda M."/>
            <person name="Shimizu M."/>
            <person name="Yamane J."/>
            <person name="Ohnishi K."/>
            <person name="Oshima S."/>
        </authorList>
    </citation>
    <scope>NUCLEOTIDE SEQUENCE [LARGE SCALE GENOMIC DNA]</scope>
    <source>
        <strain evidence="4 5">U-1</strain>
    </source>
</reference>
<dbReference type="PANTHER" id="PTHR45024:SF2">
    <property type="entry name" value="SCP2 DOMAIN-CONTAINING PROTEIN"/>
    <property type="match status" value="1"/>
</dbReference>